<organism evidence="1">
    <name type="scientific">Tanacetum cinerariifolium</name>
    <name type="common">Dalmatian daisy</name>
    <name type="synonym">Chrysanthemum cinerariifolium</name>
    <dbReference type="NCBI Taxonomy" id="118510"/>
    <lineage>
        <taxon>Eukaryota</taxon>
        <taxon>Viridiplantae</taxon>
        <taxon>Streptophyta</taxon>
        <taxon>Embryophyta</taxon>
        <taxon>Tracheophyta</taxon>
        <taxon>Spermatophyta</taxon>
        <taxon>Magnoliopsida</taxon>
        <taxon>eudicotyledons</taxon>
        <taxon>Gunneridae</taxon>
        <taxon>Pentapetalae</taxon>
        <taxon>asterids</taxon>
        <taxon>campanulids</taxon>
        <taxon>Asterales</taxon>
        <taxon>Asteraceae</taxon>
        <taxon>Asteroideae</taxon>
        <taxon>Anthemideae</taxon>
        <taxon>Anthemidinae</taxon>
        <taxon>Tanacetum</taxon>
    </lineage>
</organism>
<evidence type="ECO:0000313" key="1">
    <source>
        <dbReference type="EMBL" id="GEU83438.1"/>
    </source>
</evidence>
<dbReference type="PANTHER" id="PTHR47592">
    <property type="entry name" value="PBF68 PROTEIN"/>
    <property type="match status" value="1"/>
</dbReference>
<dbReference type="EMBL" id="BKCJ010008683">
    <property type="protein sequence ID" value="GEU83438.1"/>
    <property type="molecule type" value="Genomic_DNA"/>
</dbReference>
<proteinExistence type="predicted"/>
<gene>
    <name evidence="1" type="ORF">Tci_055416</name>
</gene>
<reference evidence="1" key="1">
    <citation type="journal article" date="2019" name="Sci. Rep.">
        <title>Draft genome of Tanacetum cinerariifolium, the natural source of mosquito coil.</title>
        <authorList>
            <person name="Yamashiro T."/>
            <person name="Shiraishi A."/>
            <person name="Satake H."/>
            <person name="Nakayama K."/>
        </authorList>
    </citation>
    <scope>NUCLEOTIDE SEQUENCE</scope>
</reference>
<comment type="caution">
    <text evidence="1">The sequence shown here is derived from an EMBL/GenBank/DDBJ whole genome shotgun (WGS) entry which is preliminary data.</text>
</comment>
<protein>
    <submittedName>
        <fullName evidence="1">Zinc finger, CCHC-type</fullName>
    </submittedName>
</protein>
<dbReference type="AlphaFoldDB" id="A0A6L2NB87"/>
<dbReference type="Pfam" id="PF14223">
    <property type="entry name" value="Retrotran_gag_2"/>
    <property type="match status" value="1"/>
</dbReference>
<sequence length="208" mass="24969">MVLKGASWHRKGLAKARELWDSLETKYMAEDESRKKFIVSNFNNYKMVDSRNVMEQYNELLRILYFKQTIKYKEELTHVEFGSHLRIDESLRAYNDNKSKRKHHDNYKLSLARSQRIMTLRGGLTLELLFMCARIYVPKDIRKEVVVQQHEFRMSKRNMTPKNFGPEFQLYLIEGIRDEVFDQPSYCFDVEDDPKTFNEAMKYHDVAF</sequence>
<dbReference type="PANTHER" id="PTHR47592:SF29">
    <property type="entry name" value="ZINC FINGER, CCHC-TYPE"/>
    <property type="match status" value="1"/>
</dbReference>
<accession>A0A6L2NB87</accession>
<name>A0A6L2NB87_TANCI</name>